<dbReference type="EMBL" id="JAULBC010000002">
    <property type="protein sequence ID" value="MEX6687794.1"/>
    <property type="molecule type" value="Genomic_DNA"/>
</dbReference>
<name>A0ABV3ZF20_9BACT</name>
<dbReference type="Proteomes" id="UP001560573">
    <property type="component" value="Unassembled WGS sequence"/>
</dbReference>
<dbReference type="Pfam" id="PF00561">
    <property type="entry name" value="Abhydrolase_1"/>
    <property type="match status" value="1"/>
</dbReference>
<gene>
    <name evidence="2" type="ORF">QTN47_09835</name>
</gene>
<evidence type="ECO:0000313" key="2">
    <source>
        <dbReference type="EMBL" id="MEX6687794.1"/>
    </source>
</evidence>
<protein>
    <submittedName>
        <fullName evidence="2">Alpha/beta hydrolase</fullName>
    </submittedName>
</protein>
<evidence type="ECO:0000259" key="1">
    <source>
        <dbReference type="Pfam" id="PF00561"/>
    </source>
</evidence>
<dbReference type="PANTHER" id="PTHR43798">
    <property type="entry name" value="MONOACYLGLYCEROL LIPASE"/>
    <property type="match status" value="1"/>
</dbReference>
<sequence>MEKYFQYGAASFHYITEGKGKNVVLLHGFAEDAHIWDKQIAFLKEHCKVIAIDLPGSGESGMLEGDNIGIEDYADSVYAILQHEKADNCILLGHSLGGYITLAFAEKYPEVLSGFGLVHSTAFADSEEKKNVRKKGIEMIGQYGSYPFVKNTTPNLFSNKYKAEHPDDVKTLGESGNNFAPEALQQYYAAMMNRPDRTHVLSGSKTPVLFILGRDDVAAPIQDVLQQVHLPKRSHIHILENTGHMGMWEATDLVNSYLLDFIAGI</sequence>
<dbReference type="Gene3D" id="3.40.50.1820">
    <property type="entry name" value="alpha/beta hydrolase"/>
    <property type="match status" value="1"/>
</dbReference>
<dbReference type="PRINTS" id="PR00111">
    <property type="entry name" value="ABHYDROLASE"/>
</dbReference>
<proteinExistence type="predicted"/>
<keyword evidence="2" id="KW-0378">Hydrolase</keyword>
<reference evidence="2 3" key="1">
    <citation type="submission" date="2023-07" db="EMBL/GenBank/DDBJ databases">
        <authorList>
            <person name="Lian W.-H."/>
        </authorList>
    </citation>
    <scope>NUCLEOTIDE SEQUENCE [LARGE SCALE GENOMIC DNA]</scope>
    <source>
        <strain evidence="2 3">SYSU DXS3180</strain>
    </source>
</reference>
<feature type="domain" description="AB hydrolase-1" evidence="1">
    <location>
        <begin position="22"/>
        <end position="120"/>
    </location>
</feature>
<dbReference type="GO" id="GO:0016787">
    <property type="term" value="F:hydrolase activity"/>
    <property type="evidence" value="ECO:0007669"/>
    <property type="project" value="UniProtKB-KW"/>
</dbReference>
<comment type="caution">
    <text evidence="2">The sequence shown here is derived from an EMBL/GenBank/DDBJ whole genome shotgun (WGS) entry which is preliminary data.</text>
</comment>
<evidence type="ECO:0000313" key="3">
    <source>
        <dbReference type="Proteomes" id="UP001560573"/>
    </source>
</evidence>
<keyword evidence="3" id="KW-1185">Reference proteome</keyword>
<dbReference type="SUPFAM" id="SSF53474">
    <property type="entry name" value="alpha/beta-Hydrolases"/>
    <property type="match status" value="1"/>
</dbReference>
<dbReference type="InterPro" id="IPR050266">
    <property type="entry name" value="AB_hydrolase_sf"/>
</dbReference>
<accession>A0ABV3ZF20</accession>
<organism evidence="2 3">
    <name type="scientific">Danxiaibacter flavus</name>
    <dbReference type="NCBI Taxonomy" id="3049108"/>
    <lineage>
        <taxon>Bacteria</taxon>
        <taxon>Pseudomonadati</taxon>
        <taxon>Bacteroidota</taxon>
        <taxon>Chitinophagia</taxon>
        <taxon>Chitinophagales</taxon>
        <taxon>Chitinophagaceae</taxon>
        <taxon>Danxiaibacter</taxon>
    </lineage>
</organism>
<dbReference type="InterPro" id="IPR029058">
    <property type="entry name" value="AB_hydrolase_fold"/>
</dbReference>
<dbReference type="InterPro" id="IPR000073">
    <property type="entry name" value="AB_hydrolase_1"/>
</dbReference>
<dbReference type="RefSeq" id="WP_369329197.1">
    <property type="nucleotide sequence ID" value="NZ_JAULBC010000002.1"/>
</dbReference>